<dbReference type="PANTHER" id="PTHR47786">
    <property type="entry name" value="ALPHA-1,4-GLUCAN:MALTOSE-1-PHOSPHATE MALTOSYLTRANSFERASE"/>
    <property type="match status" value="1"/>
</dbReference>
<dbReference type="SUPFAM" id="SSF51445">
    <property type="entry name" value="(Trans)glycosidases"/>
    <property type="match status" value="1"/>
</dbReference>
<dbReference type="PANTHER" id="PTHR47786:SF2">
    <property type="entry name" value="GLYCOSYL HYDROLASE FAMILY 13 CATALYTIC DOMAIN-CONTAINING PROTEIN"/>
    <property type="match status" value="1"/>
</dbReference>
<dbReference type="SUPFAM" id="SSF51011">
    <property type="entry name" value="Glycosyl hydrolase domain"/>
    <property type="match status" value="1"/>
</dbReference>
<keyword evidence="2" id="KW-0328">Glycosyltransferase</keyword>
<evidence type="ECO:0000313" key="2">
    <source>
        <dbReference type="EMBL" id="VAW30142.1"/>
    </source>
</evidence>
<dbReference type="Gene3D" id="3.20.20.80">
    <property type="entry name" value="Glycosidases"/>
    <property type="match status" value="1"/>
</dbReference>
<accession>A0A3B0UUS8</accession>
<dbReference type="EC" id="2.4.1.18" evidence="2"/>
<dbReference type="SMART" id="SM00642">
    <property type="entry name" value="Aamy"/>
    <property type="match status" value="1"/>
</dbReference>
<evidence type="ECO:0000259" key="1">
    <source>
        <dbReference type="SMART" id="SM00642"/>
    </source>
</evidence>
<sequence length="460" mass="53254">MKNKIFSIFSPALLMALIMSFSFAFGQNSMSKKMENSKTNRHVAWSLNANIYEVNIRQYTPEGTFKAFQKHLGRLQKMGVDILWLMPINPIGKKNRKGSLGSYYAVQNYEAVNPNFGTMDDLKSLVKEAHAKGMHVILDWVANHTAWDNVWVKEHPDWYKKDKNGNFVSPYDWTDVISLNYDNKDLRKAMINAMVYWVKDVGVDGFRCDVAGMVPVDFWDEARTTLDNVKPVFMLAEDEDSVALVKYAFDMNYTWKMLHLMNDIAKGKKKASDIWAYLKWNNETFSPDVYRMYFTSNHDENSWNGTALERLGDAFKVFTVFDYTIPGMPLTYSGQEAGNNKRLRFFEKDTINWDKLPYAPFYTKLNHLKSTNSILENGKEGGKLIPLSKGINDNIFAFYREKNGKQLVAVLNLSDKPQTFTPNNEHIKGKYYNIFENHYIDIHSSITFKLPAWGYLVLEK</sequence>
<name>A0A3B0UUS8_9ZZZZ</name>
<proteinExistence type="predicted"/>
<dbReference type="InterPro" id="IPR006047">
    <property type="entry name" value="GH13_cat_dom"/>
</dbReference>
<protein>
    <submittedName>
        <fullName evidence="2">1,4-alpha-glucan branching enzyme</fullName>
        <ecNumber evidence="2">2.4.1.18</ecNumber>
    </submittedName>
</protein>
<dbReference type="InterPro" id="IPR013780">
    <property type="entry name" value="Glyco_hydro_b"/>
</dbReference>
<keyword evidence="2" id="KW-0808">Transferase</keyword>
<gene>
    <name evidence="2" type="ORF">MNBD_BACTEROID07-1409</name>
</gene>
<dbReference type="Pfam" id="PF00128">
    <property type="entry name" value="Alpha-amylase"/>
    <property type="match status" value="1"/>
</dbReference>
<organism evidence="2">
    <name type="scientific">hydrothermal vent metagenome</name>
    <dbReference type="NCBI Taxonomy" id="652676"/>
    <lineage>
        <taxon>unclassified sequences</taxon>
        <taxon>metagenomes</taxon>
        <taxon>ecological metagenomes</taxon>
    </lineage>
</organism>
<dbReference type="CDD" id="cd11313">
    <property type="entry name" value="AmyAc_arch_bac_AmyA"/>
    <property type="match status" value="1"/>
</dbReference>
<dbReference type="GO" id="GO:0005975">
    <property type="term" value="P:carbohydrate metabolic process"/>
    <property type="evidence" value="ECO:0007669"/>
    <property type="project" value="InterPro"/>
</dbReference>
<dbReference type="Gene3D" id="2.60.40.1180">
    <property type="entry name" value="Golgi alpha-mannosidase II"/>
    <property type="match status" value="1"/>
</dbReference>
<dbReference type="InterPro" id="IPR017853">
    <property type="entry name" value="GH"/>
</dbReference>
<dbReference type="EMBL" id="UOET01000480">
    <property type="protein sequence ID" value="VAW30142.1"/>
    <property type="molecule type" value="Genomic_DNA"/>
</dbReference>
<feature type="domain" description="Glycosyl hydrolase family 13 catalytic" evidence="1">
    <location>
        <begin position="17"/>
        <end position="369"/>
    </location>
</feature>
<dbReference type="GO" id="GO:0003844">
    <property type="term" value="F:1,4-alpha-glucan branching enzyme activity"/>
    <property type="evidence" value="ECO:0007669"/>
    <property type="project" value="UniProtKB-EC"/>
</dbReference>
<dbReference type="AlphaFoldDB" id="A0A3B0UUS8"/>
<reference evidence="2" key="1">
    <citation type="submission" date="2018-06" db="EMBL/GenBank/DDBJ databases">
        <authorList>
            <person name="Zhirakovskaya E."/>
        </authorList>
    </citation>
    <scope>NUCLEOTIDE SEQUENCE</scope>
</reference>